<evidence type="ECO:0000313" key="3">
    <source>
        <dbReference type="EMBL" id="MBC8568276.1"/>
    </source>
</evidence>
<gene>
    <name evidence="3" type="ORF">H8692_05790</name>
</gene>
<organism evidence="3 4">
    <name type="scientific">Lentihominibacter hominis</name>
    <dbReference type="NCBI Taxonomy" id="2763645"/>
    <lineage>
        <taxon>Bacteria</taxon>
        <taxon>Bacillati</taxon>
        <taxon>Bacillota</taxon>
        <taxon>Clostridia</taxon>
        <taxon>Peptostreptococcales</taxon>
        <taxon>Anaerovoracaceae</taxon>
        <taxon>Lentihominibacter</taxon>
    </lineage>
</organism>
<dbReference type="InterPro" id="IPR050570">
    <property type="entry name" value="Cell_wall_metabolism_enzyme"/>
</dbReference>
<dbReference type="EMBL" id="JACRTA010000002">
    <property type="protein sequence ID" value="MBC8568276.1"/>
    <property type="molecule type" value="Genomic_DNA"/>
</dbReference>
<sequence>MKSFMESGAPVPRRGMLIFVIAGALLMAASIMAGAIMSPEGKDIPVVLADGEVITPPWYITIDGEKIALVDSQQTAQEVVGDVIEEYRRGSGTVLDIEVKEETQTEKMEIKNGDKAPDILTEKEAKELLSEGKNGESYLTVVTTEEQVQQEPIEFEQEYKPEPDMYIGEKKVETEGKEGTKEVVKKVVKENGRSIREEVLEEEVLEEPQEEIVLTGTKNYDGYGGGTGNYSGDNVSYDPSAVYETLGNPIDNIYISSGFGQRWGRLHSGIDFALAQGNSIYAADDGQVYFSGVSGGYGNLVKIDHGNGMQTYYAHCSKLLVSQGQHVSKGEKIALVGSTGNSTGPHLHFEVIINGNCVNPLDFLDL</sequence>
<dbReference type="AlphaFoldDB" id="A0A926I8M5"/>
<dbReference type="SUPFAM" id="SSF51261">
    <property type="entry name" value="Duplicated hybrid motif"/>
    <property type="match status" value="1"/>
</dbReference>
<evidence type="ECO:0000313" key="4">
    <source>
        <dbReference type="Proteomes" id="UP000610862"/>
    </source>
</evidence>
<dbReference type="SMART" id="SM01208">
    <property type="entry name" value="G5"/>
    <property type="match status" value="1"/>
</dbReference>
<dbReference type="Pfam" id="PF01551">
    <property type="entry name" value="Peptidase_M23"/>
    <property type="match status" value="1"/>
</dbReference>
<keyword evidence="4" id="KW-1185">Reference proteome</keyword>
<evidence type="ECO:0000259" key="2">
    <source>
        <dbReference type="PROSITE" id="PS51109"/>
    </source>
</evidence>
<dbReference type="Gene3D" id="2.20.230.10">
    <property type="entry name" value="Resuscitation-promoting factor rpfb"/>
    <property type="match status" value="1"/>
</dbReference>
<dbReference type="RefSeq" id="WP_187525224.1">
    <property type="nucleotide sequence ID" value="NZ_JACRTA010000002.1"/>
</dbReference>
<dbReference type="Proteomes" id="UP000610862">
    <property type="component" value="Unassembled WGS sequence"/>
</dbReference>
<dbReference type="GO" id="GO:0004222">
    <property type="term" value="F:metalloendopeptidase activity"/>
    <property type="evidence" value="ECO:0007669"/>
    <property type="project" value="TreeGrafter"/>
</dbReference>
<name>A0A926I8M5_9FIRM</name>
<dbReference type="CDD" id="cd12797">
    <property type="entry name" value="M23_peptidase"/>
    <property type="match status" value="1"/>
</dbReference>
<protein>
    <submittedName>
        <fullName evidence="3">Peptidoglycan DD-metalloendopeptidase family protein</fullName>
    </submittedName>
</protein>
<dbReference type="InterPro" id="IPR016047">
    <property type="entry name" value="M23ase_b-sheet_dom"/>
</dbReference>
<dbReference type="Gene3D" id="2.70.70.10">
    <property type="entry name" value="Glucose Permease (Domain IIA)"/>
    <property type="match status" value="1"/>
</dbReference>
<proteinExistence type="predicted"/>
<reference evidence="3" key="1">
    <citation type="submission" date="2020-08" db="EMBL/GenBank/DDBJ databases">
        <title>Genome public.</title>
        <authorList>
            <person name="Liu C."/>
            <person name="Sun Q."/>
        </authorList>
    </citation>
    <scope>NUCLEOTIDE SEQUENCE</scope>
    <source>
        <strain evidence="3">NSJ-24</strain>
    </source>
</reference>
<dbReference type="Pfam" id="PF07501">
    <property type="entry name" value="G5"/>
    <property type="match status" value="1"/>
</dbReference>
<dbReference type="PANTHER" id="PTHR21666">
    <property type="entry name" value="PEPTIDASE-RELATED"/>
    <property type="match status" value="1"/>
</dbReference>
<accession>A0A926I8M5</accession>
<dbReference type="InterPro" id="IPR011098">
    <property type="entry name" value="G5_dom"/>
</dbReference>
<keyword evidence="1" id="KW-0732">Signal</keyword>
<dbReference type="PROSITE" id="PS51109">
    <property type="entry name" value="G5"/>
    <property type="match status" value="1"/>
</dbReference>
<feature type="domain" description="G5" evidence="2">
    <location>
        <begin position="139"/>
        <end position="219"/>
    </location>
</feature>
<evidence type="ECO:0000256" key="1">
    <source>
        <dbReference type="ARBA" id="ARBA00022729"/>
    </source>
</evidence>
<comment type="caution">
    <text evidence="3">The sequence shown here is derived from an EMBL/GenBank/DDBJ whole genome shotgun (WGS) entry which is preliminary data.</text>
</comment>
<dbReference type="PANTHER" id="PTHR21666:SF270">
    <property type="entry name" value="MUREIN HYDROLASE ACTIVATOR ENVC"/>
    <property type="match status" value="1"/>
</dbReference>
<dbReference type="InterPro" id="IPR011055">
    <property type="entry name" value="Dup_hybrid_motif"/>
</dbReference>